<accession>A0A6P2CMM6</accession>
<dbReference type="EMBL" id="SDGY01000001">
    <property type="protein sequence ID" value="TYC46834.1"/>
    <property type="molecule type" value="Genomic_DNA"/>
</dbReference>
<evidence type="ECO:0000313" key="1">
    <source>
        <dbReference type="EMBL" id="TYC46834.1"/>
    </source>
</evidence>
<sequence length="100" mass="11395">MEQLIRLIKGLLDGEFELKEFTRSNKENDDNTTTMSFGFEVTKTTDQEVEEHIKEPTKENVITEANKLFLKASESISPEDIKNNPALINELAVLLDVILK</sequence>
<keyword evidence="2" id="KW-1185">Reference proteome</keyword>
<name>A0A6P2CMM6_9LACO</name>
<proteinExistence type="predicted"/>
<protein>
    <submittedName>
        <fullName evidence="1">Uncharacterized protein</fullName>
    </submittedName>
</protein>
<evidence type="ECO:0000313" key="2">
    <source>
        <dbReference type="Proteomes" id="UP000442244"/>
    </source>
</evidence>
<dbReference type="AlphaFoldDB" id="A0A6P2CMM6"/>
<gene>
    <name evidence="1" type="ORF">ESZ47_01450</name>
</gene>
<comment type="caution">
    <text evidence="1">The sequence shown here is derived from an EMBL/GenBank/DDBJ whole genome shotgun (WGS) entry which is preliminary data.</text>
</comment>
<reference evidence="1 2" key="1">
    <citation type="submission" date="2019-01" db="EMBL/GenBank/DDBJ databases">
        <title>Leuconostoc litchii sp. nov., a novel lactic acid bacterium isolated from lychee.</title>
        <authorList>
            <person name="Wang L.-T."/>
        </authorList>
    </citation>
    <scope>NUCLEOTIDE SEQUENCE [LARGE SCALE GENOMIC DNA]</scope>
    <source>
        <strain evidence="1 2">MB7</strain>
    </source>
</reference>
<dbReference type="OrthoDB" id="9983873at2"/>
<organism evidence="1 2">
    <name type="scientific">Leuconostoc litchii</name>
    <dbReference type="NCBI Taxonomy" id="1981069"/>
    <lineage>
        <taxon>Bacteria</taxon>
        <taxon>Bacillati</taxon>
        <taxon>Bacillota</taxon>
        <taxon>Bacilli</taxon>
        <taxon>Lactobacillales</taxon>
        <taxon>Lactobacillaceae</taxon>
        <taxon>Leuconostoc</taxon>
    </lineage>
</organism>
<dbReference type="RefSeq" id="WP_148604111.1">
    <property type="nucleotide sequence ID" value="NZ_BSUV01000001.1"/>
</dbReference>
<dbReference type="Proteomes" id="UP000442244">
    <property type="component" value="Unassembled WGS sequence"/>
</dbReference>